<keyword evidence="2" id="KW-1185">Reference proteome</keyword>
<reference evidence="1 2" key="1">
    <citation type="journal article" date="2018" name="Front. Plant Sci.">
        <title>Red Clover (Trifolium pratense) and Zigzag Clover (T. medium) - A Picture of Genomic Similarities and Differences.</title>
        <authorList>
            <person name="Dluhosova J."/>
            <person name="Istvanek J."/>
            <person name="Nedelnik J."/>
            <person name="Repkova J."/>
        </authorList>
    </citation>
    <scope>NUCLEOTIDE SEQUENCE [LARGE SCALE GENOMIC DNA]</scope>
    <source>
        <strain evidence="2">cv. 10/8</strain>
        <tissue evidence="1">Leaf</tissue>
    </source>
</reference>
<feature type="non-terminal residue" evidence="1">
    <location>
        <position position="1"/>
    </location>
</feature>
<evidence type="ECO:0000313" key="1">
    <source>
        <dbReference type="EMBL" id="MCI27200.1"/>
    </source>
</evidence>
<name>A0A392QUD3_9FABA</name>
<proteinExistence type="predicted"/>
<comment type="caution">
    <text evidence="1">The sequence shown here is derived from an EMBL/GenBank/DDBJ whole genome shotgun (WGS) entry which is preliminary data.</text>
</comment>
<dbReference type="AlphaFoldDB" id="A0A392QUD3"/>
<sequence length="29" mass="3317">YDKVHKLTIITRKEGFVSNSNIPVIQGKM</sequence>
<accession>A0A392QUD3</accession>
<organism evidence="1 2">
    <name type="scientific">Trifolium medium</name>
    <dbReference type="NCBI Taxonomy" id="97028"/>
    <lineage>
        <taxon>Eukaryota</taxon>
        <taxon>Viridiplantae</taxon>
        <taxon>Streptophyta</taxon>
        <taxon>Embryophyta</taxon>
        <taxon>Tracheophyta</taxon>
        <taxon>Spermatophyta</taxon>
        <taxon>Magnoliopsida</taxon>
        <taxon>eudicotyledons</taxon>
        <taxon>Gunneridae</taxon>
        <taxon>Pentapetalae</taxon>
        <taxon>rosids</taxon>
        <taxon>fabids</taxon>
        <taxon>Fabales</taxon>
        <taxon>Fabaceae</taxon>
        <taxon>Papilionoideae</taxon>
        <taxon>50 kb inversion clade</taxon>
        <taxon>NPAAA clade</taxon>
        <taxon>Hologalegina</taxon>
        <taxon>IRL clade</taxon>
        <taxon>Trifolieae</taxon>
        <taxon>Trifolium</taxon>
    </lineage>
</organism>
<dbReference type="EMBL" id="LXQA010157920">
    <property type="protein sequence ID" value="MCI27200.1"/>
    <property type="molecule type" value="Genomic_DNA"/>
</dbReference>
<evidence type="ECO:0000313" key="2">
    <source>
        <dbReference type="Proteomes" id="UP000265520"/>
    </source>
</evidence>
<dbReference type="Proteomes" id="UP000265520">
    <property type="component" value="Unassembled WGS sequence"/>
</dbReference>
<protein>
    <submittedName>
        <fullName evidence="1">Uncharacterized protein</fullName>
    </submittedName>
</protein>